<accession>A0A9N9G5Y4</accession>
<proteinExistence type="predicted"/>
<name>A0A9N9G5Y4_9GLOM</name>
<evidence type="ECO:0000256" key="1">
    <source>
        <dbReference type="SAM" id="Coils"/>
    </source>
</evidence>
<evidence type="ECO:0000313" key="2">
    <source>
        <dbReference type="EMBL" id="CAG8582833.1"/>
    </source>
</evidence>
<reference evidence="2" key="1">
    <citation type="submission" date="2021-06" db="EMBL/GenBank/DDBJ databases">
        <authorList>
            <person name="Kallberg Y."/>
            <person name="Tangrot J."/>
            <person name="Rosling A."/>
        </authorList>
    </citation>
    <scope>NUCLEOTIDE SEQUENCE</scope>
    <source>
        <strain evidence="2">IN212</strain>
    </source>
</reference>
<feature type="coiled-coil region" evidence="1">
    <location>
        <begin position="14"/>
        <end position="41"/>
    </location>
</feature>
<keyword evidence="3" id="KW-1185">Reference proteome</keyword>
<dbReference type="AlphaFoldDB" id="A0A9N9G5Y4"/>
<keyword evidence="1" id="KW-0175">Coiled coil</keyword>
<gene>
    <name evidence="2" type="ORF">RFULGI_LOCUS5921</name>
</gene>
<organism evidence="2 3">
    <name type="scientific">Racocetra fulgida</name>
    <dbReference type="NCBI Taxonomy" id="60492"/>
    <lineage>
        <taxon>Eukaryota</taxon>
        <taxon>Fungi</taxon>
        <taxon>Fungi incertae sedis</taxon>
        <taxon>Mucoromycota</taxon>
        <taxon>Glomeromycotina</taxon>
        <taxon>Glomeromycetes</taxon>
        <taxon>Diversisporales</taxon>
        <taxon>Gigasporaceae</taxon>
        <taxon>Racocetra</taxon>
    </lineage>
</organism>
<comment type="caution">
    <text evidence="2">The sequence shown here is derived from an EMBL/GenBank/DDBJ whole genome shotgun (WGS) entry which is preliminary data.</text>
</comment>
<evidence type="ECO:0000313" key="3">
    <source>
        <dbReference type="Proteomes" id="UP000789396"/>
    </source>
</evidence>
<feature type="non-terminal residue" evidence="2">
    <location>
        <position position="49"/>
    </location>
</feature>
<sequence length="49" mass="5850">MQQIQQQILTEEQTKTIMNLKDQLQKKIKKEEEEVSNEITDVVYIVTKN</sequence>
<dbReference type="EMBL" id="CAJVPZ010007178">
    <property type="protein sequence ID" value="CAG8582833.1"/>
    <property type="molecule type" value="Genomic_DNA"/>
</dbReference>
<protein>
    <submittedName>
        <fullName evidence="2">18179_t:CDS:1</fullName>
    </submittedName>
</protein>
<dbReference type="Proteomes" id="UP000789396">
    <property type="component" value="Unassembled WGS sequence"/>
</dbReference>